<name>A0A4D9EM86_9SAUR</name>
<accession>A0A4D9EM86</accession>
<comment type="caution">
    <text evidence="1">The sequence shown here is derived from an EMBL/GenBank/DDBJ whole genome shotgun (WGS) entry which is preliminary data.</text>
</comment>
<protein>
    <submittedName>
        <fullName evidence="1">Uncharacterized protein</fullName>
    </submittedName>
</protein>
<evidence type="ECO:0000313" key="1">
    <source>
        <dbReference type="EMBL" id="TFK08578.1"/>
    </source>
</evidence>
<reference evidence="1 2" key="2">
    <citation type="submission" date="2019-04" db="EMBL/GenBank/DDBJ databases">
        <title>The genome sequence of big-headed turtle.</title>
        <authorList>
            <person name="Gong S."/>
        </authorList>
    </citation>
    <scope>NUCLEOTIDE SEQUENCE [LARGE SCALE GENOMIC DNA]</scope>
    <source>
        <strain evidence="1">DO16091913</strain>
        <tissue evidence="1">Muscle</tissue>
    </source>
</reference>
<proteinExistence type="predicted"/>
<gene>
    <name evidence="1" type="ORF">DR999_PMT08465</name>
</gene>
<reference evidence="1 2" key="1">
    <citation type="submission" date="2019-04" db="EMBL/GenBank/DDBJ databases">
        <title>Draft genome of the big-headed turtle Platysternon megacephalum.</title>
        <authorList>
            <person name="Gong S."/>
        </authorList>
    </citation>
    <scope>NUCLEOTIDE SEQUENCE [LARGE SCALE GENOMIC DNA]</scope>
    <source>
        <strain evidence="1">DO16091913</strain>
        <tissue evidence="1">Muscle</tissue>
    </source>
</reference>
<keyword evidence="2" id="KW-1185">Reference proteome</keyword>
<organism evidence="1 2">
    <name type="scientific">Platysternon megacephalum</name>
    <name type="common">big-headed turtle</name>
    <dbReference type="NCBI Taxonomy" id="55544"/>
    <lineage>
        <taxon>Eukaryota</taxon>
        <taxon>Metazoa</taxon>
        <taxon>Chordata</taxon>
        <taxon>Craniata</taxon>
        <taxon>Vertebrata</taxon>
        <taxon>Euteleostomi</taxon>
        <taxon>Archelosauria</taxon>
        <taxon>Testudinata</taxon>
        <taxon>Testudines</taxon>
        <taxon>Cryptodira</taxon>
        <taxon>Durocryptodira</taxon>
        <taxon>Testudinoidea</taxon>
        <taxon>Platysternidae</taxon>
        <taxon>Platysternon</taxon>
    </lineage>
</organism>
<dbReference type="AlphaFoldDB" id="A0A4D9EM86"/>
<dbReference type="EMBL" id="QXTE01000067">
    <property type="protein sequence ID" value="TFK08578.1"/>
    <property type="molecule type" value="Genomic_DNA"/>
</dbReference>
<dbReference type="Proteomes" id="UP000297703">
    <property type="component" value="Unassembled WGS sequence"/>
</dbReference>
<evidence type="ECO:0000313" key="2">
    <source>
        <dbReference type="Proteomes" id="UP000297703"/>
    </source>
</evidence>
<sequence length="131" mass="15177">MALNSYQSVSVSCYFQWKIPNVFISRGHFLNLFQFATSSQFLRTKTSWNNNTYKSHLDFFKSCNQKQKIPVKYMRQAVIFPEQVTGVLISPPTKGPNYFLRLVASAAILKFHCSEEKCTFCESEHFDVISI</sequence>